<protein>
    <submittedName>
        <fullName evidence="2">Uncharacterized protein</fullName>
    </submittedName>
</protein>
<sequence length="196" mass="22751">MFSFRFLAQTGARLAGLAQHRVLVTSSLYRPSVQSSIGYRMFNKAVDQGDMSDAAWELKRIDDKNEKAARQEVAVTLFEKDELSPEEIVKHLKSERKLSIATVRKYLIQHAMVNEDFYHLLEDPDVWERFSGAKGAYQSTPNIKVAISLHKRFEQMDIDREDHLVRRYSNKGGGIRPYHAGPKKYKYPRNGYKRRT</sequence>
<accession>A0A0F7SQP8</accession>
<proteinExistence type="predicted"/>
<feature type="compositionally biased region" description="Basic residues" evidence="1">
    <location>
        <begin position="181"/>
        <end position="196"/>
    </location>
</feature>
<feature type="region of interest" description="Disordered" evidence="1">
    <location>
        <begin position="170"/>
        <end position="196"/>
    </location>
</feature>
<evidence type="ECO:0000313" key="2">
    <source>
        <dbReference type="EMBL" id="CED83024.1"/>
    </source>
</evidence>
<reference evidence="2" key="1">
    <citation type="submission" date="2014-08" db="EMBL/GenBank/DDBJ databases">
        <authorList>
            <person name="Sharma Rahul"/>
            <person name="Thines Marco"/>
        </authorList>
    </citation>
    <scope>NUCLEOTIDE SEQUENCE</scope>
</reference>
<evidence type="ECO:0000256" key="1">
    <source>
        <dbReference type="SAM" id="MobiDB-lite"/>
    </source>
</evidence>
<organism evidence="2">
    <name type="scientific">Phaffia rhodozyma</name>
    <name type="common">Yeast</name>
    <name type="synonym">Xanthophyllomyces dendrorhous</name>
    <dbReference type="NCBI Taxonomy" id="264483"/>
    <lineage>
        <taxon>Eukaryota</taxon>
        <taxon>Fungi</taxon>
        <taxon>Dikarya</taxon>
        <taxon>Basidiomycota</taxon>
        <taxon>Agaricomycotina</taxon>
        <taxon>Tremellomycetes</taxon>
        <taxon>Cystofilobasidiales</taxon>
        <taxon>Mrakiaceae</taxon>
        <taxon>Phaffia</taxon>
    </lineage>
</organism>
<dbReference type="EMBL" id="LN483142">
    <property type="protein sequence ID" value="CED83024.1"/>
    <property type="molecule type" value="Genomic_DNA"/>
</dbReference>
<name>A0A0F7SQP8_PHARH</name>
<dbReference type="AlphaFoldDB" id="A0A0F7SQP8"/>